<feature type="compositionally biased region" description="Low complexity" evidence="1">
    <location>
        <begin position="197"/>
        <end position="249"/>
    </location>
</feature>
<dbReference type="GeneID" id="37029977"/>
<keyword evidence="2" id="KW-0732">Signal</keyword>
<sequence length="647" mass="66664">MVIPQRSLAAVALLLAISPSLSSAASNLPHYADLRGGQTLAATSNASVTSSTLLDLVDVTLNAPKNAVTCDSVDITWEWDMNGTPPSDPIAVSIIDASTLGAVATPGSRRRFASARHGTMIKKRAASVRGTVLPGAASIPFNEVSYSWSPVKIQPGSYRLLLTILSSGESVVSDPFPVGRGSTACFSSSPTAASSSAASPLATSSSSSNAEPAASSSDAEPSASSITAPAATDSSSSPSSSPSQASASSSDHHSNKAAIAAGVAIPLLLIAVLAYAWRLWKKQKSEQADSVSSRPAWAEKFFGGGSSSGSIQRQVSPSQSSGHRREISGPGLATPAGLAAVAGMVPVELRKEKDEMALRAVPPPNVPYSPDMQDLDDRPEHWINFSDNDVRGAQPLSAAVIAESARDSGRLTPYDNSGKPAGLYGQGRNVPLRPESSQCPSSSGSISTFGNDPRRASAASGVSIGRDLIAALPQPPSHKHSVPSSSAHSISPFADPPAPAPEDLAQALTQHQEGNKTVESSVSKPSVQRSDSSGSSFGVRRKPVPRISVAGTSSSDSKVAGDGEGPFGNEHAIELVPDTDEHRISMEASTSIPIQSVADARAPSPIEQLTVPRENAGRASDDAQAYHLSVARQSGFDVSFTMGDSDK</sequence>
<keyword evidence="4" id="KW-1185">Reference proteome</keyword>
<feature type="compositionally biased region" description="Low complexity" evidence="1">
    <location>
        <begin position="436"/>
        <end position="447"/>
    </location>
</feature>
<feature type="compositionally biased region" description="Low complexity" evidence="1">
    <location>
        <begin position="482"/>
        <end position="493"/>
    </location>
</feature>
<feature type="compositionally biased region" description="Polar residues" evidence="1">
    <location>
        <begin position="311"/>
        <end position="321"/>
    </location>
</feature>
<feature type="chain" id="PRO_5016327125" evidence="2">
    <location>
        <begin position="25"/>
        <end position="647"/>
    </location>
</feature>
<dbReference type="EMBL" id="KZ819665">
    <property type="protein sequence ID" value="PWN28279.1"/>
    <property type="molecule type" value="Genomic_DNA"/>
</dbReference>
<feature type="region of interest" description="Disordered" evidence="1">
    <location>
        <begin position="355"/>
        <end position="380"/>
    </location>
</feature>
<evidence type="ECO:0000313" key="4">
    <source>
        <dbReference type="Proteomes" id="UP000245884"/>
    </source>
</evidence>
<evidence type="ECO:0000313" key="3">
    <source>
        <dbReference type="EMBL" id="PWN28279.1"/>
    </source>
</evidence>
<proteinExistence type="predicted"/>
<name>A0A316USK1_9BASI</name>
<gene>
    <name evidence="3" type="ORF">BDZ90DRAFT_259335</name>
</gene>
<feature type="region of interest" description="Disordered" evidence="1">
    <location>
        <begin position="197"/>
        <end position="251"/>
    </location>
</feature>
<feature type="compositionally biased region" description="Polar residues" evidence="1">
    <location>
        <begin position="509"/>
        <end position="536"/>
    </location>
</feature>
<dbReference type="Proteomes" id="UP000245884">
    <property type="component" value="Unassembled WGS sequence"/>
</dbReference>
<dbReference type="RefSeq" id="XP_025362891.1">
    <property type="nucleotide sequence ID" value="XM_025508154.1"/>
</dbReference>
<protein>
    <submittedName>
        <fullName evidence="3">Uncharacterized protein</fullName>
    </submittedName>
</protein>
<evidence type="ECO:0000256" key="2">
    <source>
        <dbReference type="SAM" id="SignalP"/>
    </source>
</evidence>
<accession>A0A316USK1</accession>
<reference evidence="3 4" key="1">
    <citation type="journal article" date="2018" name="Mol. Biol. Evol.">
        <title>Broad Genomic Sampling Reveals a Smut Pathogenic Ancestry of the Fungal Clade Ustilaginomycotina.</title>
        <authorList>
            <person name="Kijpornyongpan T."/>
            <person name="Mondo S.J."/>
            <person name="Barry K."/>
            <person name="Sandor L."/>
            <person name="Lee J."/>
            <person name="Lipzen A."/>
            <person name="Pangilinan J."/>
            <person name="LaButti K."/>
            <person name="Hainaut M."/>
            <person name="Henrissat B."/>
            <person name="Grigoriev I.V."/>
            <person name="Spatafora J.W."/>
            <person name="Aime M.C."/>
        </authorList>
    </citation>
    <scope>NUCLEOTIDE SEQUENCE [LARGE SCALE GENOMIC DNA]</scope>
    <source>
        <strain evidence="3 4">MCA 5214</strain>
    </source>
</reference>
<feature type="region of interest" description="Disordered" evidence="1">
    <location>
        <begin position="302"/>
        <end position="334"/>
    </location>
</feature>
<dbReference type="STRING" id="1569628.A0A316USK1"/>
<feature type="signal peptide" evidence="2">
    <location>
        <begin position="1"/>
        <end position="24"/>
    </location>
</feature>
<dbReference type="OrthoDB" id="3366894at2759"/>
<evidence type="ECO:0000256" key="1">
    <source>
        <dbReference type="SAM" id="MobiDB-lite"/>
    </source>
</evidence>
<dbReference type="AlphaFoldDB" id="A0A316USK1"/>
<feature type="region of interest" description="Disordered" evidence="1">
    <location>
        <begin position="404"/>
        <end position="606"/>
    </location>
</feature>
<organism evidence="3 4">
    <name type="scientific">Jaminaea rosea</name>
    <dbReference type="NCBI Taxonomy" id="1569628"/>
    <lineage>
        <taxon>Eukaryota</taxon>
        <taxon>Fungi</taxon>
        <taxon>Dikarya</taxon>
        <taxon>Basidiomycota</taxon>
        <taxon>Ustilaginomycotina</taxon>
        <taxon>Exobasidiomycetes</taxon>
        <taxon>Microstromatales</taxon>
        <taxon>Microstromatales incertae sedis</taxon>
        <taxon>Jaminaea</taxon>
    </lineage>
</organism>